<keyword evidence="1" id="KW-0808">Transferase</keyword>
<dbReference type="Gene3D" id="3.90.470.20">
    <property type="entry name" value="4'-phosphopantetheinyl transferase domain"/>
    <property type="match status" value="2"/>
</dbReference>
<dbReference type="PANTHER" id="PTHR12215">
    <property type="entry name" value="PHOSPHOPANTETHEINE TRANSFERASE"/>
    <property type="match status" value="1"/>
</dbReference>
<dbReference type="GO" id="GO:0000287">
    <property type="term" value="F:magnesium ion binding"/>
    <property type="evidence" value="ECO:0007669"/>
    <property type="project" value="InterPro"/>
</dbReference>
<dbReference type="EMBL" id="CABR01000013">
    <property type="protein sequence ID" value="CBI09217.1"/>
    <property type="molecule type" value="Genomic_DNA"/>
</dbReference>
<organism evidence="4">
    <name type="scientific">mine drainage metagenome</name>
    <dbReference type="NCBI Taxonomy" id="410659"/>
    <lineage>
        <taxon>unclassified sequences</taxon>
        <taxon>metagenomes</taxon>
        <taxon>ecological metagenomes</taxon>
    </lineage>
</organism>
<dbReference type="AlphaFoldDB" id="E6QPP6"/>
<gene>
    <name evidence="4" type="ORF">CARN7_2880</name>
</gene>
<proteinExistence type="predicted"/>
<name>E6QPP6_9ZZZZ</name>
<protein>
    <submittedName>
        <fullName evidence="4">Uncharacterized protein</fullName>
    </submittedName>
</protein>
<dbReference type="InterPro" id="IPR037143">
    <property type="entry name" value="4-PPantetheinyl_Trfase_dom_sf"/>
</dbReference>
<dbReference type="PANTHER" id="PTHR12215:SF10">
    <property type="entry name" value="L-AMINOADIPATE-SEMIALDEHYDE DEHYDROGENASE-PHOSPHOPANTETHEINYL TRANSFERASE"/>
    <property type="match status" value="1"/>
</dbReference>
<feature type="domain" description="4'-phosphopantetheinyl transferase" evidence="2">
    <location>
        <begin position="90"/>
        <end position="194"/>
    </location>
</feature>
<dbReference type="InterPro" id="IPR008278">
    <property type="entry name" value="4-PPantetheinyl_Trfase_dom"/>
</dbReference>
<accession>E6QPP6</accession>
<evidence type="ECO:0000259" key="2">
    <source>
        <dbReference type="Pfam" id="PF01648"/>
    </source>
</evidence>
<feature type="domain" description="4'-phosphopantetheinyl transferase N-terminal" evidence="3">
    <location>
        <begin position="3"/>
        <end position="83"/>
    </location>
</feature>
<sequence>MAIGLLNSVEVQTLTRIKAPKRRCEFLFGRTILRCLLARYVGTVAADILIEQDSHGKPWAHTLDHREMPTFNVSHSGDVLAIALCANGEIGVDVEQTNAHLKIDIKQIAQSNFASDECLLLKTLPPEQRLDSFLRIWTLKEAVLKAIGVGLYHPLNQINVAEPAVRYRILLNNAGKNVYLEAEHFQSRAMSFHVTIARVGALGVVSIFDNMLEGKYASEMISFEHKRRTAVTGSQK</sequence>
<dbReference type="InterPro" id="IPR055066">
    <property type="entry name" value="AASDHPPT_N"/>
</dbReference>
<comment type="caution">
    <text evidence="4">The sequence shown here is derived from an EMBL/GenBank/DDBJ whole genome shotgun (WGS) entry which is preliminary data.</text>
</comment>
<dbReference type="Pfam" id="PF22624">
    <property type="entry name" value="AASDHPPT_N"/>
    <property type="match status" value="1"/>
</dbReference>
<dbReference type="InterPro" id="IPR050559">
    <property type="entry name" value="P-Pant_transferase_sf"/>
</dbReference>
<dbReference type="GO" id="GO:0005829">
    <property type="term" value="C:cytosol"/>
    <property type="evidence" value="ECO:0007669"/>
    <property type="project" value="TreeGrafter"/>
</dbReference>
<evidence type="ECO:0000256" key="1">
    <source>
        <dbReference type="ARBA" id="ARBA00022679"/>
    </source>
</evidence>
<dbReference type="GO" id="GO:0008897">
    <property type="term" value="F:holo-[acyl-carrier-protein] synthase activity"/>
    <property type="evidence" value="ECO:0007669"/>
    <property type="project" value="InterPro"/>
</dbReference>
<evidence type="ECO:0000313" key="4">
    <source>
        <dbReference type="EMBL" id="CBI09217.1"/>
    </source>
</evidence>
<evidence type="ECO:0000259" key="3">
    <source>
        <dbReference type="Pfam" id="PF22624"/>
    </source>
</evidence>
<reference evidence="4" key="1">
    <citation type="submission" date="2009-10" db="EMBL/GenBank/DDBJ databases">
        <title>Diversity of trophic interactions inside an arsenic-rich microbial ecosystem.</title>
        <authorList>
            <person name="Bertin P.N."/>
            <person name="Heinrich-Salmeron A."/>
            <person name="Pelletier E."/>
            <person name="Goulhen-Chollet F."/>
            <person name="Arsene-Ploetze F."/>
            <person name="Gallien S."/>
            <person name="Calteau A."/>
            <person name="Vallenet D."/>
            <person name="Casiot C."/>
            <person name="Chane-Woon-Ming B."/>
            <person name="Giloteaux L."/>
            <person name="Barakat M."/>
            <person name="Bonnefoy V."/>
            <person name="Bruneel O."/>
            <person name="Chandler M."/>
            <person name="Cleiss J."/>
            <person name="Duran R."/>
            <person name="Elbaz-Poulichet F."/>
            <person name="Fonknechten N."/>
            <person name="Lauga B."/>
            <person name="Mornico D."/>
            <person name="Ortet P."/>
            <person name="Schaeffer C."/>
            <person name="Siguier P."/>
            <person name="Alexander Thil Smith A."/>
            <person name="Van Dorsselaer A."/>
            <person name="Weissenbach J."/>
            <person name="Medigue C."/>
            <person name="Le Paslier D."/>
        </authorList>
    </citation>
    <scope>NUCLEOTIDE SEQUENCE</scope>
</reference>
<dbReference type="SUPFAM" id="SSF56214">
    <property type="entry name" value="4'-phosphopantetheinyl transferase"/>
    <property type="match status" value="2"/>
</dbReference>
<dbReference type="Pfam" id="PF01648">
    <property type="entry name" value="ACPS"/>
    <property type="match status" value="1"/>
</dbReference>
<dbReference type="GO" id="GO:0019878">
    <property type="term" value="P:lysine biosynthetic process via aminoadipic acid"/>
    <property type="evidence" value="ECO:0007669"/>
    <property type="project" value="TreeGrafter"/>
</dbReference>